<evidence type="ECO:0008006" key="3">
    <source>
        <dbReference type="Google" id="ProtNLM"/>
    </source>
</evidence>
<organism evidence="1 2">
    <name type="scientific">Marinobacter excellens LAMA 842</name>
    <dbReference type="NCBI Taxonomy" id="1306954"/>
    <lineage>
        <taxon>Bacteria</taxon>
        <taxon>Pseudomonadati</taxon>
        <taxon>Pseudomonadota</taxon>
        <taxon>Gammaproteobacteria</taxon>
        <taxon>Pseudomonadales</taxon>
        <taxon>Marinobacteraceae</taxon>
        <taxon>Marinobacter</taxon>
    </lineage>
</organism>
<reference evidence="2" key="1">
    <citation type="submission" date="2015-12" db="EMBL/GenBank/DDBJ databases">
        <authorList>
            <person name="Lima A."/>
            <person name="Farahani Zayas N."/>
            <person name="Castro Da Silva M.A."/>
            <person name="Cabral A."/>
            <person name="Pessatti M.L."/>
        </authorList>
    </citation>
    <scope>NUCLEOTIDE SEQUENCE [LARGE SCALE GENOMIC DNA]</scope>
    <source>
        <strain evidence="2">LAMA 842</strain>
    </source>
</reference>
<dbReference type="EMBL" id="LOCO01000002">
    <property type="protein sequence ID" value="KXO11599.1"/>
    <property type="molecule type" value="Genomic_DNA"/>
</dbReference>
<proteinExistence type="predicted"/>
<accession>A0A137SGN8</accession>
<sequence>MPAVTIDNKENNMKKVLGNLALVSVLAMTGCATTGGERDYSQSLYLRGQFAWWDALPEYKVKKVDTGVYRTEIELKADGQPYEFKFGDANWSNGTNCGYLSEKDDKEVTLNTPVRANCSAVFENFRFTPPESAVYGFYFDVTGETPTVYIKKAN</sequence>
<dbReference type="Proteomes" id="UP000070282">
    <property type="component" value="Unassembled WGS sequence"/>
</dbReference>
<comment type="caution">
    <text evidence="1">The sequence shown here is derived from an EMBL/GenBank/DDBJ whole genome shotgun (WGS) entry which is preliminary data.</text>
</comment>
<gene>
    <name evidence="1" type="ORF">J122_468</name>
</gene>
<keyword evidence="2" id="KW-1185">Reference proteome</keyword>
<evidence type="ECO:0000313" key="1">
    <source>
        <dbReference type="EMBL" id="KXO11599.1"/>
    </source>
</evidence>
<name>A0A137SGN8_9GAMM</name>
<evidence type="ECO:0000313" key="2">
    <source>
        <dbReference type="Proteomes" id="UP000070282"/>
    </source>
</evidence>
<protein>
    <recommendedName>
        <fullName evidence="3">Pullulanase</fullName>
    </recommendedName>
</protein>
<dbReference type="AlphaFoldDB" id="A0A137SGN8"/>
<dbReference type="PATRIC" id="fig|1306954.6.peg.1423"/>